<dbReference type="Proteomes" id="UP000249396">
    <property type="component" value="Unassembled WGS sequence"/>
</dbReference>
<comment type="caution">
    <text evidence="2">The sequence shown here is derived from an EMBL/GenBank/DDBJ whole genome shotgun (WGS) entry which is preliminary data.</text>
</comment>
<dbReference type="InterPro" id="IPR001296">
    <property type="entry name" value="Glyco_trans_1"/>
</dbReference>
<keyword evidence="2" id="KW-0808">Transferase</keyword>
<dbReference type="EMBL" id="QJPH01000185">
    <property type="protein sequence ID" value="PZN83514.1"/>
    <property type="molecule type" value="Genomic_DNA"/>
</dbReference>
<dbReference type="Pfam" id="PF00534">
    <property type="entry name" value="Glycos_transf_1"/>
    <property type="match status" value="1"/>
</dbReference>
<reference evidence="2 3" key="1">
    <citation type="journal article" date="2018" name="Aquat. Microb. Ecol.">
        <title>Gammaproteobacterial methanotrophs dominate.</title>
        <authorList>
            <person name="Rissanen A.J."/>
            <person name="Saarenheimo J."/>
            <person name="Tiirola M."/>
            <person name="Peura S."/>
            <person name="Aalto S.L."/>
            <person name="Karvinen A."/>
            <person name="Nykanen H."/>
        </authorList>
    </citation>
    <scope>NUCLEOTIDE SEQUENCE [LARGE SCALE GENOMIC DNA]</scope>
    <source>
        <strain evidence="2">AMbin10</strain>
    </source>
</reference>
<evidence type="ECO:0000313" key="3">
    <source>
        <dbReference type="Proteomes" id="UP000249396"/>
    </source>
</evidence>
<dbReference type="PANTHER" id="PTHR46401">
    <property type="entry name" value="GLYCOSYLTRANSFERASE WBBK-RELATED"/>
    <property type="match status" value="1"/>
</dbReference>
<proteinExistence type="predicted"/>
<protein>
    <submittedName>
        <fullName evidence="2">Glycosyltransferase family 1 protein</fullName>
    </submittedName>
</protein>
<dbReference type="GO" id="GO:0016757">
    <property type="term" value="F:glycosyltransferase activity"/>
    <property type="evidence" value="ECO:0007669"/>
    <property type="project" value="InterPro"/>
</dbReference>
<evidence type="ECO:0000313" key="2">
    <source>
        <dbReference type="EMBL" id="PZN83514.1"/>
    </source>
</evidence>
<dbReference type="Gene3D" id="3.40.50.2000">
    <property type="entry name" value="Glycogen Phosphorylase B"/>
    <property type="match status" value="1"/>
</dbReference>
<name>A0A2W4TG55_9GAMM</name>
<dbReference type="PANTHER" id="PTHR46401:SF8">
    <property type="entry name" value="BLL6006 PROTEIN"/>
    <property type="match status" value="1"/>
</dbReference>
<feature type="domain" description="Glycosyl transferase family 1" evidence="1">
    <location>
        <begin position="331"/>
        <end position="489"/>
    </location>
</feature>
<dbReference type="AlphaFoldDB" id="A0A2W4TG55"/>
<accession>A0A2W4TG55</accession>
<dbReference type="CDD" id="cd03809">
    <property type="entry name" value="GT4_MtfB-like"/>
    <property type="match status" value="1"/>
</dbReference>
<evidence type="ECO:0000259" key="1">
    <source>
        <dbReference type="Pfam" id="PF00534"/>
    </source>
</evidence>
<sequence>MNTEKKLQVVLEMRPAFDGYAGIPQETRLLFRGLCMTAALDVEGLLQTSHRFIAAGTKNWPGLGEGTAEASRLHRYSRVIISIETKPSEKPLDEAMRYLKKLRVGYALALSAILFPNSQKVKLSRFESRYFEDFVWRTLFEKALPATDFALVTAKNHRICSIPWNVLQTAGLNSLKFVAEPAYPVLDTEGVDIFIAQTPYPARISKKTALVVRYHDAVPVFLPHTVAHKSRHEATHYYALLNNVKSGAYFACVSDATRQDLLSLFPEVRDRAITIHNMVSHHFYDEDSSAERVPQIVRSRLNLSASSAHPAFNSLKEQESFYKRHLGTPPLNYLLVVSTIEPRKNHSRLIAAWEIIRSETDHGIKLVVVGSLGWEFEPVMQEMRTWMDQGEIFVLSNVPANDLRALYRHAAATVCPSLAEGFGFSGIESMRSGGMVIASDIPVHREIYADGAGYFDAYSTASLVNAIRSLLYDQNASQLQQKIRTNGKKVCERYLPENILPKWIEFLRGVNPQCG</sequence>
<gene>
    <name evidence="2" type="ORF">DM484_04180</name>
</gene>
<organism evidence="2 3">
    <name type="scientific">Candidatus Methylumidiphilus alinenensis</name>
    <dbReference type="NCBI Taxonomy" id="2202197"/>
    <lineage>
        <taxon>Bacteria</taxon>
        <taxon>Pseudomonadati</taxon>
        <taxon>Pseudomonadota</taxon>
        <taxon>Gammaproteobacteria</taxon>
        <taxon>Methylococcales</taxon>
        <taxon>Candidatus Methylumidiphilus</taxon>
    </lineage>
</organism>
<dbReference type="SUPFAM" id="SSF53756">
    <property type="entry name" value="UDP-Glycosyltransferase/glycogen phosphorylase"/>
    <property type="match status" value="1"/>
</dbReference>